<gene>
    <name evidence="2" type="ORF">LX95_00567</name>
</gene>
<keyword evidence="3" id="KW-1185">Reference proteome</keyword>
<protein>
    <submittedName>
        <fullName evidence="2">Uncharacterized protein</fullName>
    </submittedName>
</protein>
<dbReference type="AlphaFoldDB" id="A0A2W7IZV5"/>
<comment type="caution">
    <text evidence="2">The sequence shown here is derived from an EMBL/GenBank/DDBJ whole genome shotgun (WGS) entry which is preliminary data.</text>
</comment>
<evidence type="ECO:0000313" key="3">
    <source>
        <dbReference type="Proteomes" id="UP000249542"/>
    </source>
</evidence>
<evidence type="ECO:0000256" key="1">
    <source>
        <dbReference type="SAM" id="Phobius"/>
    </source>
</evidence>
<feature type="transmembrane region" description="Helical" evidence="1">
    <location>
        <begin position="169"/>
        <end position="189"/>
    </location>
</feature>
<organism evidence="2 3">
    <name type="scientific">Mesonia algae</name>
    <dbReference type="NCBI Taxonomy" id="213248"/>
    <lineage>
        <taxon>Bacteria</taxon>
        <taxon>Pseudomonadati</taxon>
        <taxon>Bacteroidota</taxon>
        <taxon>Flavobacteriia</taxon>
        <taxon>Flavobacteriales</taxon>
        <taxon>Flavobacteriaceae</taxon>
        <taxon>Mesonia</taxon>
    </lineage>
</organism>
<evidence type="ECO:0000313" key="2">
    <source>
        <dbReference type="EMBL" id="PZW44233.1"/>
    </source>
</evidence>
<keyword evidence="1" id="KW-0472">Membrane</keyword>
<feature type="transmembrane region" description="Helical" evidence="1">
    <location>
        <begin position="87"/>
        <end position="107"/>
    </location>
</feature>
<name>A0A2W7IZV5_9FLAO</name>
<feature type="transmembrane region" description="Helical" evidence="1">
    <location>
        <begin position="113"/>
        <end position="132"/>
    </location>
</feature>
<dbReference type="EMBL" id="QKYV01000001">
    <property type="protein sequence ID" value="PZW44233.1"/>
    <property type="molecule type" value="Genomic_DNA"/>
</dbReference>
<sequence length="202" mass="23988">MIKLGQEELEFIDNYLKNSGVEYIDVRLEMLDHVASAVEAKMKEKQTDFYETFKAYMVMNKKELLKQTDSFAKESLKKVLQMVGKNLFHPLSLVITAAVVIITVVLFDFLKQHLILFSLGLFFLEFVAIVLITKTYKKQKYLHLQKLVSIIMSFDYIMHMYVLEREIPYYEWILALFILINISFFLSLYQLFNEYKKQFDLV</sequence>
<proteinExistence type="predicted"/>
<dbReference type="RefSeq" id="WP_111539894.1">
    <property type="nucleotide sequence ID" value="NZ_QKYV01000001.1"/>
</dbReference>
<feature type="transmembrane region" description="Helical" evidence="1">
    <location>
        <begin position="144"/>
        <end position="163"/>
    </location>
</feature>
<keyword evidence="1" id="KW-1133">Transmembrane helix</keyword>
<keyword evidence="1" id="KW-0812">Transmembrane</keyword>
<dbReference type="Proteomes" id="UP000249542">
    <property type="component" value="Unassembled WGS sequence"/>
</dbReference>
<reference evidence="2 3" key="1">
    <citation type="submission" date="2018-06" db="EMBL/GenBank/DDBJ databases">
        <title>Genomic Encyclopedia of Archaeal and Bacterial Type Strains, Phase II (KMG-II): from individual species to whole genera.</title>
        <authorList>
            <person name="Goeker M."/>
        </authorList>
    </citation>
    <scope>NUCLEOTIDE SEQUENCE [LARGE SCALE GENOMIC DNA]</scope>
    <source>
        <strain evidence="2 3">DSM 15361</strain>
    </source>
</reference>
<accession>A0A2W7IZV5</accession>